<dbReference type="EMBL" id="CP031310">
    <property type="protein sequence ID" value="QCC52310.1"/>
    <property type="molecule type" value="Genomic_DNA"/>
</dbReference>
<feature type="transmembrane region" description="Helical" evidence="1">
    <location>
        <begin position="167"/>
        <end position="200"/>
    </location>
</feature>
<dbReference type="KEGG" id="hsn:DV733_14185"/>
<keyword evidence="1" id="KW-1133">Transmembrane helix</keyword>
<accession>A0A4D6HEV0</accession>
<feature type="transmembrane region" description="Helical" evidence="1">
    <location>
        <begin position="15"/>
        <end position="38"/>
    </location>
</feature>
<keyword evidence="3" id="KW-1185">Reference proteome</keyword>
<dbReference type="Proteomes" id="UP000296706">
    <property type="component" value="Chromosome"/>
</dbReference>
<reference evidence="2 3" key="1">
    <citation type="journal article" date="2019" name="Nat. Commun.">
        <title>A new type of DNA phosphorothioation-based antiviral system in archaea.</title>
        <authorList>
            <person name="Xiong L."/>
            <person name="Liu S."/>
            <person name="Chen S."/>
            <person name="Xiao Y."/>
            <person name="Zhu B."/>
            <person name="Gao Y."/>
            <person name="Zhang Y."/>
            <person name="Chen B."/>
            <person name="Luo J."/>
            <person name="Deng Z."/>
            <person name="Chen X."/>
            <person name="Wang L."/>
            <person name="Chen S."/>
        </authorList>
    </citation>
    <scope>NUCLEOTIDE SEQUENCE [LARGE SCALE GENOMIC DNA]</scope>
    <source>
        <strain evidence="2 3">CBA1105</strain>
    </source>
</reference>
<name>A0A4D6HEV0_9EURY</name>
<dbReference type="OrthoDB" id="107590at2157"/>
<dbReference type="InterPro" id="IPR025098">
    <property type="entry name" value="DUF4013"/>
</dbReference>
<gene>
    <name evidence="2" type="ORF">DV733_14185</name>
</gene>
<dbReference type="GeneID" id="39849032"/>
<dbReference type="RefSeq" id="WP_049992637.1">
    <property type="nucleotide sequence ID" value="NZ_CP031310.1"/>
</dbReference>
<protein>
    <submittedName>
        <fullName evidence="2">DUF4013 domain-containing protein</fullName>
    </submittedName>
</protein>
<evidence type="ECO:0000256" key="1">
    <source>
        <dbReference type="SAM" id="Phobius"/>
    </source>
</evidence>
<dbReference type="Pfam" id="PF13197">
    <property type="entry name" value="DUF4013"/>
    <property type="match status" value="1"/>
</dbReference>
<evidence type="ECO:0000313" key="2">
    <source>
        <dbReference type="EMBL" id="QCC52310.1"/>
    </source>
</evidence>
<sequence>MIEDAISFPRNSDDWLTTLLIGAILSIFSFLLVPGLILQGFLLRVARAGANDEVEPPTFGNWIELLVDGVKAFIVAFVYGILPAMVFVAMISVLAGGAVFSALSGNAGAAAGFGVLIAVVVLVMLPVFLLIGYLTIAAQVRLAVTGDLGAAFQVGTVARTAFNADFFVGFLLGVIVGIALSIVGSLLVIVLVGLLILVYAQISMYYLFGRGYGKATGDSSRA</sequence>
<dbReference type="STRING" id="1457250.GCA_000755225_01700"/>
<dbReference type="AlphaFoldDB" id="A0A4D6HEV0"/>
<organism evidence="2 3">
    <name type="scientific">Halapricum salinum</name>
    <dbReference type="NCBI Taxonomy" id="1457250"/>
    <lineage>
        <taxon>Archaea</taxon>
        <taxon>Methanobacteriati</taxon>
        <taxon>Methanobacteriota</taxon>
        <taxon>Stenosarchaea group</taxon>
        <taxon>Halobacteria</taxon>
        <taxon>Halobacteriales</taxon>
        <taxon>Haloarculaceae</taxon>
        <taxon>Halapricum</taxon>
    </lineage>
</organism>
<feature type="transmembrane region" description="Helical" evidence="1">
    <location>
        <begin position="109"/>
        <end position="135"/>
    </location>
</feature>
<proteinExistence type="predicted"/>
<keyword evidence="1" id="KW-0812">Transmembrane</keyword>
<keyword evidence="1" id="KW-0472">Membrane</keyword>
<evidence type="ECO:0000313" key="3">
    <source>
        <dbReference type="Proteomes" id="UP000296706"/>
    </source>
</evidence>
<feature type="transmembrane region" description="Helical" evidence="1">
    <location>
        <begin position="72"/>
        <end position="103"/>
    </location>
</feature>